<dbReference type="Gene3D" id="1.25.40.20">
    <property type="entry name" value="Ankyrin repeat-containing domain"/>
    <property type="match status" value="1"/>
</dbReference>
<comment type="caution">
    <text evidence="4">The sequence shown here is derived from an EMBL/GenBank/DDBJ whole genome shotgun (WGS) entry which is preliminary data.</text>
</comment>
<dbReference type="RefSeq" id="WP_144772780.1">
    <property type="nucleotide sequence ID" value="NZ_JALXKN010000004.1"/>
</dbReference>
<name>A0A6C1U1X9_9CORY</name>
<dbReference type="InterPro" id="IPR036770">
    <property type="entry name" value="Ankyrin_rpt-contain_sf"/>
</dbReference>
<proteinExistence type="predicted"/>
<dbReference type="Proteomes" id="UP000336646">
    <property type="component" value="Unassembled WGS sequence"/>
</dbReference>
<evidence type="ECO:0000256" key="2">
    <source>
        <dbReference type="ARBA" id="ARBA00023043"/>
    </source>
</evidence>
<dbReference type="PANTHER" id="PTHR24171:SF9">
    <property type="entry name" value="ANKYRIN REPEAT DOMAIN-CONTAINING PROTEIN 39"/>
    <property type="match status" value="1"/>
</dbReference>
<dbReference type="PANTHER" id="PTHR24171">
    <property type="entry name" value="ANKYRIN REPEAT DOMAIN-CONTAINING PROTEIN 39-RELATED"/>
    <property type="match status" value="1"/>
</dbReference>
<feature type="repeat" description="ANK" evidence="3">
    <location>
        <begin position="47"/>
        <end position="79"/>
    </location>
</feature>
<evidence type="ECO:0000313" key="4">
    <source>
        <dbReference type="EMBL" id="TVS29232.1"/>
    </source>
</evidence>
<dbReference type="Pfam" id="PF12796">
    <property type="entry name" value="Ank_2"/>
    <property type="match status" value="1"/>
</dbReference>
<evidence type="ECO:0000256" key="3">
    <source>
        <dbReference type="PROSITE-ProRule" id="PRU00023"/>
    </source>
</evidence>
<accession>A0A6C1U1X9</accession>
<evidence type="ECO:0000256" key="1">
    <source>
        <dbReference type="ARBA" id="ARBA00022737"/>
    </source>
</evidence>
<dbReference type="SMART" id="SM00248">
    <property type="entry name" value="ANK"/>
    <property type="match status" value="2"/>
</dbReference>
<keyword evidence="2 3" id="KW-0040">ANK repeat</keyword>
<protein>
    <submittedName>
        <fullName evidence="4">Ankyrin repeat domain-containing protein</fullName>
    </submittedName>
</protein>
<gene>
    <name evidence="4" type="ORF">EKI59_04040</name>
</gene>
<reference evidence="4 5" key="1">
    <citation type="submission" date="2018-12" db="EMBL/GenBank/DDBJ databases">
        <title>Corynebacterium sanguinis sp. nov., a clinically-associated and environmental corynebacterium.</title>
        <authorList>
            <person name="Gonzales-Siles L."/>
            <person name="Jaen-Luchoro D."/>
            <person name="Cardew S."/>
            <person name="Inganas E."/>
            <person name="Ohlen M."/>
            <person name="Jensie-Markopolous S."/>
            <person name="Pinyeiro-Iglesias B."/>
            <person name="Molin K."/>
            <person name="Skovbjerg S."/>
            <person name="Svensson-Stadler L."/>
            <person name="Funke G."/>
            <person name="Moore E.R.B."/>
        </authorList>
    </citation>
    <scope>NUCLEOTIDE SEQUENCE [LARGE SCALE GENOMIC DNA]</scope>
    <source>
        <strain evidence="4 5">58734</strain>
    </source>
</reference>
<organism evidence="4 5">
    <name type="scientific">Corynebacterium sanguinis</name>
    <dbReference type="NCBI Taxonomy" id="2594913"/>
    <lineage>
        <taxon>Bacteria</taxon>
        <taxon>Bacillati</taxon>
        <taxon>Actinomycetota</taxon>
        <taxon>Actinomycetes</taxon>
        <taxon>Mycobacteriales</taxon>
        <taxon>Corynebacteriaceae</taxon>
        <taxon>Corynebacterium</taxon>
    </lineage>
</organism>
<evidence type="ECO:0000313" key="5">
    <source>
        <dbReference type="Proteomes" id="UP000336646"/>
    </source>
</evidence>
<dbReference type="InterPro" id="IPR002110">
    <property type="entry name" value="Ankyrin_rpt"/>
</dbReference>
<dbReference type="SUPFAM" id="SSF48403">
    <property type="entry name" value="Ankyrin repeat"/>
    <property type="match status" value="1"/>
</dbReference>
<dbReference type="EMBL" id="RXIR01000006">
    <property type="protein sequence ID" value="TVS29232.1"/>
    <property type="molecule type" value="Genomic_DNA"/>
</dbReference>
<keyword evidence="1" id="KW-0677">Repeat</keyword>
<dbReference type="AlphaFoldDB" id="A0A6C1U1X9"/>
<sequence length="131" mass="14325">MNEQEIQQVPEDVQEFAGKLFELARTGNVALLDYVDNGVDVDLANQDGNTFLMLATYAGHLELARGLVERGADVDKLNARSQSPLAGVIFKKEDEIVELLLQAGADPRAGHPDAIATARMFGREDLADRMQ</sequence>
<dbReference type="PROSITE" id="PS50088">
    <property type="entry name" value="ANK_REPEAT"/>
    <property type="match status" value="1"/>
</dbReference>
<dbReference type="PRINTS" id="PR01415">
    <property type="entry name" value="ANKYRIN"/>
</dbReference>
<dbReference type="PROSITE" id="PS50297">
    <property type="entry name" value="ANK_REP_REGION"/>
    <property type="match status" value="1"/>
</dbReference>
<dbReference type="OrthoDB" id="306540at2"/>